<feature type="compositionally biased region" description="Polar residues" evidence="1">
    <location>
        <begin position="81"/>
        <end position="93"/>
    </location>
</feature>
<dbReference type="Proteomes" id="UP000008225">
    <property type="component" value="Chromosome 12"/>
</dbReference>
<proteinExistence type="predicted"/>
<dbReference type="GO" id="GO:0019901">
    <property type="term" value="F:protein kinase binding"/>
    <property type="evidence" value="ECO:0007669"/>
    <property type="project" value="InterPro"/>
</dbReference>
<dbReference type="GeneID" id="100895981"/>
<evidence type="ECO:0008006" key="4">
    <source>
        <dbReference type="Google" id="ProtNLM"/>
    </source>
</evidence>
<dbReference type="Gene3D" id="1.10.472.10">
    <property type="entry name" value="Cyclin-like"/>
    <property type="match status" value="1"/>
</dbReference>
<organism evidence="2 3">
    <name type="scientific">Callithrix jacchus</name>
    <name type="common">White-tufted-ear marmoset</name>
    <name type="synonym">Simia Jacchus</name>
    <dbReference type="NCBI Taxonomy" id="9483"/>
    <lineage>
        <taxon>Eukaryota</taxon>
        <taxon>Metazoa</taxon>
        <taxon>Chordata</taxon>
        <taxon>Craniata</taxon>
        <taxon>Vertebrata</taxon>
        <taxon>Euteleostomi</taxon>
        <taxon>Mammalia</taxon>
        <taxon>Eutheria</taxon>
        <taxon>Euarchontoglires</taxon>
        <taxon>Primates</taxon>
        <taxon>Haplorrhini</taxon>
        <taxon>Platyrrhini</taxon>
        <taxon>Cebidae</taxon>
        <taxon>Callitrichinae</taxon>
        <taxon>Callithrix</taxon>
        <taxon>Callithrix</taxon>
    </lineage>
</organism>
<feature type="region of interest" description="Disordered" evidence="1">
    <location>
        <begin position="46"/>
        <end position="95"/>
    </location>
</feature>
<dbReference type="Ensembl" id="ENSCJAT00000133819.1">
    <property type="protein sequence ID" value="ENSCJAP00000092290.1"/>
    <property type="gene ID" value="ENSCJAG00000077921.1"/>
</dbReference>
<sequence length="349" mass="40177">MMRCQGVLQSQKSVKQQLDTTAAAPTAAAIEPAELTVEVGEDLPVHDICDGEMPEDKALESDPSDHPEGKKYLADDRALESNPSETRKSQTAQEIGENSCRNHIYMDHFSLKFSSCSTIFFEDSTASCPHFETTLKSVALDLYFIIKKREGYMSFKVFDEHAYTLEYRTELYIVYDPSEKMIYKFIRTLFYVKKLKVADAIITMVYIQRLIRCAHVYICSTTWRRIILGAVLVVIKVGSNVAVCNKDLCRHFEETTVDDLNKLETYFLELINYDTNVSKSVYTRCYFRLRDLVLRYGLSSPTYLLDRKRAWDLQALSRMEQDEVFYTGMTRSVSVDDVTTLQRTRAILS</sequence>
<name>A0A8I3XBL3_CALJA</name>
<protein>
    <recommendedName>
        <fullName evidence="4">Cyclin N-terminal domain-containing protein</fullName>
    </recommendedName>
</protein>
<reference evidence="2 3" key="1">
    <citation type="submission" date="2009-03" db="EMBL/GenBank/DDBJ databases">
        <authorList>
            <person name="Warren W."/>
            <person name="Ye L."/>
            <person name="Minx P."/>
            <person name="Worley K."/>
            <person name="Gibbs R."/>
            <person name="Wilson R.K."/>
        </authorList>
    </citation>
    <scope>NUCLEOTIDE SEQUENCE [LARGE SCALE GENOMIC DNA]</scope>
</reference>
<dbReference type="AlphaFoldDB" id="A0A8I3XBL3"/>
<reference evidence="2" key="2">
    <citation type="submission" date="2025-08" db="UniProtKB">
        <authorList>
            <consortium name="Ensembl"/>
        </authorList>
    </citation>
    <scope>IDENTIFICATION</scope>
</reference>
<accession>A0A8I3XBL3</accession>
<evidence type="ECO:0000256" key="1">
    <source>
        <dbReference type="SAM" id="MobiDB-lite"/>
    </source>
</evidence>
<dbReference type="InterPro" id="IPR013922">
    <property type="entry name" value="Cyclin_PHO80-like"/>
</dbReference>
<keyword evidence="3" id="KW-1185">Reference proteome</keyword>
<dbReference type="Pfam" id="PF08613">
    <property type="entry name" value="Cyclin"/>
    <property type="match status" value="1"/>
</dbReference>
<dbReference type="PANTHER" id="PTHR14248">
    <property type="entry name" value="CYCLIN Y, ISOFORM A"/>
    <property type="match status" value="1"/>
</dbReference>
<evidence type="ECO:0000313" key="3">
    <source>
        <dbReference type="Proteomes" id="UP000008225"/>
    </source>
</evidence>
<dbReference type="CDD" id="cd20540">
    <property type="entry name" value="CYCLIN_CCNY_like"/>
    <property type="match status" value="1"/>
</dbReference>
<evidence type="ECO:0000313" key="2">
    <source>
        <dbReference type="Ensembl" id="ENSCJAP00000092290.1"/>
    </source>
</evidence>
<feature type="compositionally biased region" description="Basic and acidic residues" evidence="1">
    <location>
        <begin position="46"/>
        <end position="79"/>
    </location>
</feature>
<gene>
    <name evidence="2" type="primary">LOC100895981</name>
</gene>
<dbReference type="OMA" id="ECADINI"/>
<dbReference type="KEGG" id="cjc:100895981"/>
<dbReference type="GeneTree" id="ENSGT00940000154453"/>
<reference evidence="2" key="3">
    <citation type="submission" date="2025-09" db="UniProtKB">
        <authorList>
            <consortium name="Ensembl"/>
        </authorList>
    </citation>
    <scope>IDENTIFICATION</scope>
</reference>
<dbReference type="RefSeq" id="XP_035123743.1">
    <property type="nucleotide sequence ID" value="XM_035267852.2"/>
</dbReference>
<dbReference type="OrthoDB" id="10250320at2759"/>